<keyword evidence="2" id="KW-1185">Reference proteome</keyword>
<evidence type="ECO:0000313" key="1">
    <source>
        <dbReference type="EMBL" id="KAI4826250.1"/>
    </source>
</evidence>
<organism evidence="1 2">
    <name type="scientific">Chaenocephalus aceratus</name>
    <name type="common">Blackfin icefish</name>
    <name type="synonym">Chaenichthys aceratus</name>
    <dbReference type="NCBI Taxonomy" id="36190"/>
    <lineage>
        <taxon>Eukaryota</taxon>
        <taxon>Metazoa</taxon>
        <taxon>Chordata</taxon>
        <taxon>Craniata</taxon>
        <taxon>Vertebrata</taxon>
        <taxon>Euteleostomi</taxon>
        <taxon>Actinopterygii</taxon>
        <taxon>Neopterygii</taxon>
        <taxon>Teleostei</taxon>
        <taxon>Neoteleostei</taxon>
        <taxon>Acanthomorphata</taxon>
        <taxon>Eupercaria</taxon>
        <taxon>Perciformes</taxon>
        <taxon>Notothenioidei</taxon>
        <taxon>Channichthyidae</taxon>
        <taxon>Chaenocephalus</taxon>
    </lineage>
</organism>
<dbReference type="EMBL" id="CM043790">
    <property type="protein sequence ID" value="KAI4826250.1"/>
    <property type="molecule type" value="Genomic_DNA"/>
</dbReference>
<dbReference type="Proteomes" id="UP001057452">
    <property type="component" value="Chromosome 6"/>
</dbReference>
<protein>
    <submittedName>
        <fullName evidence="1">Uncharacterized protein</fullName>
    </submittedName>
</protein>
<reference evidence="1" key="1">
    <citation type="submission" date="2022-05" db="EMBL/GenBank/DDBJ databases">
        <title>Chromosome-level genome of Chaenocephalus aceratus.</title>
        <authorList>
            <person name="Park H."/>
        </authorList>
    </citation>
    <scope>NUCLEOTIDE SEQUENCE</scope>
    <source>
        <strain evidence="1">KU_202001</strain>
    </source>
</reference>
<comment type="caution">
    <text evidence="1">The sequence shown here is derived from an EMBL/GenBank/DDBJ whole genome shotgun (WGS) entry which is preliminary data.</text>
</comment>
<proteinExistence type="predicted"/>
<accession>A0ACB9XIJ9</accession>
<evidence type="ECO:0000313" key="2">
    <source>
        <dbReference type="Proteomes" id="UP001057452"/>
    </source>
</evidence>
<sequence length="66" mass="7573">MRTARPESPSWPRDHLVLAWARQTRGHRTLRLLGSQWVLLVIVRCTLGPVTGSELYYDKGKIRLGC</sequence>
<name>A0ACB9XIJ9_CHAAC</name>
<gene>
    <name evidence="1" type="ORF">KUCAC02_021891</name>
</gene>